<evidence type="ECO:0000313" key="3">
    <source>
        <dbReference type="Proteomes" id="UP001201163"/>
    </source>
</evidence>
<reference evidence="2" key="1">
    <citation type="submission" date="2022-01" db="EMBL/GenBank/DDBJ databases">
        <title>Comparative genomics reveals a dynamic genome evolution in the ectomycorrhizal milk-cap (Lactarius) mushrooms.</title>
        <authorList>
            <consortium name="DOE Joint Genome Institute"/>
            <person name="Lebreton A."/>
            <person name="Tang N."/>
            <person name="Kuo A."/>
            <person name="LaButti K."/>
            <person name="Drula E."/>
            <person name="Barry K."/>
            <person name="Clum A."/>
            <person name="Lipzen A."/>
            <person name="Mousain D."/>
            <person name="Ng V."/>
            <person name="Wang R."/>
            <person name="Wang X."/>
            <person name="Dai Y."/>
            <person name="Henrissat B."/>
            <person name="Grigoriev I.V."/>
            <person name="Guerin-Laguette A."/>
            <person name="Yu F."/>
            <person name="Martin F.M."/>
        </authorList>
    </citation>
    <scope>NUCLEOTIDE SEQUENCE</scope>
    <source>
        <strain evidence="2">QP</strain>
    </source>
</reference>
<comment type="caution">
    <text evidence="2">The sequence shown here is derived from an EMBL/GenBank/DDBJ whole genome shotgun (WGS) entry which is preliminary data.</text>
</comment>
<dbReference type="Proteomes" id="UP001201163">
    <property type="component" value="Unassembled WGS sequence"/>
</dbReference>
<sequence>MPLSKPARLPCELETRSSRPMRPRPAKFANVTSVTSQGEATQIYYIGFLGQLSERKQEPVFAVYESQASITEYEKIQGTEGNSSLPSR</sequence>
<evidence type="ECO:0000256" key="1">
    <source>
        <dbReference type="SAM" id="MobiDB-lite"/>
    </source>
</evidence>
<organism evidence="2 3">
    <name type="scientific">Lactarius akahatsu</name>
    <dbReference type="NCBI Taxonomy" id="416441"/>
    <lineage>
        <taxon>Eukaryota</taxon>
        <taxon>Fungi</taxon>
        <taxon>Dikarya</taxon>
        <taxon>Basidiomycota</taxon>
        <taxon>Agaricomycotina</taxon>
        <taxon>Agaricomycetes</taxon>
        <taxon>Russulales</taxon>
        <taxon>Russulaceae</taxon>
        <taxon>Lactarius</taxon>
    </lineage>
</organism>
<feature type="region of interest" description="Disordered" evidence="1">
    <location>
        <begin position="1"/>
        <end position="24"/>
    </location>
</feature>
<proteinExistence type="predicted"/>
<evidence type="ECO:0000313" key="2">
    <source>
        <dbReference type="EMBL" id="KAH8994825.1"/>
    </source>
</evidence>
<gene>
    <name evidence="2" type="ORF">EDB92DRAFT_1847620</name>
</gene>
<accession>A0AAD4QF71</accession>
<dbReference type="EMBL" id="JAKELL010000013">
    <property type="protein sequence ID" value="KAH8994825.1"/>
    <property type="molecule type" value="Genomic_DNA"/>
</dbReference>
<dbReference type="AlphaFoldDB" id="A0AAD4QF71"/>
<name>A0AAD4QF71_9AGAM</name>
<keyword evidence="3" id="KW-1185">Reference proteome</keyword>
<protein>
    <submittedName>
        <fullName evidence="2">Uncharacterized protein</fullName>
    </submittedName>
</protein>